<feature type="region of interest" description="Disordered" evidence="1">
    <location>
        <begin position="69"/>
        <end position="89"/>
    </location>
</feature>
<dbReference type="AlphaFoldDB" id="A0A182RUD7"/>
<dbReference type="VEuPathDB" id="VectorBase:AFUN2_013758"/>
<dbReference type="EnsemblMetazoa" id="AFUN009895-RA">
    <property type="protein sequence ID" value="AFUN009895-PA"/>
    <property type="gene ID" value="AFUN009895"/>
</dbReference>
<name>A0A182RUD7_ANOFN</name>
<evidence type="ECO:0000256" key="1">
    <source>
        <dbReference type="SAM" id="MobiDB-lite"/>
    </source>
</evidence>
<evidence type="ECO:0000313" key="2">
    <source>
        <dbReference type="EnsemblMetazoa" id="AFUN009895-PA"/>
    </source>
</evidence>
<organism evidence="2">
    <name type="scientific">Anopheles funestus</name>
    <name type="common">African malaria mosquito</name>
    <dbReference type="NCBI Taxonomy" id="62324"/>
    <lineage>
        <taxon>Eukaryota</taxon>
        <taxon>Metazoa</taxon>
        <taxon>Ecdysozoa</taxon>
        <taxon>Arthropoda</taxon>
        <taxon>Hexapoda</taxon>
        <taxon>Insecta</taxon>
        <taxon>Pterygota</taxon>
        <taxon>Neoptera</taxon>
        <taxon>Endopterygota</taxon>
        <taxon>Diptera</taxon>
        <taxon>Nematocera</taxon>
        <taxon>Culicoidea</taxon>
        <taxon>Culicidae</taxon>
        <taxon>Anophelinae</taxon>
        <taxon>Anopheles</taxon>
    </lineage>
</organism>
<dbReference type="VEuPathDB" id="VectorBase:AFUN009895"/>
<protein>
    <submittedName>
        <fullName evidence="2">Uncharacterized protein</fullName>
    </submittedName>
</protein>
<accession>A0A182RUD7</accession>
<proteinExistence type="predicted"/>
<sequence>MQSDHVDDLARLVDDFTRHKMNKLSIVAWEEVGAERDGYADLVKFLDDRVRMLKSSMLLEVPPGSSILKMAGTKGSGTVDKPSKDSATN</sequence>
<reference evidence="2" key="1">
    <citation type="submission" date="2020-05" db="UniProtKB">
        <authorList>
            <consortium name="EnsemblMetazoa"/>
        </authorList>
    </citation>
    <scope>IDENTIFICATION</scope>
    <source>
        <strain evidence="2">FUMOZ</strain>
    </source>
</reference>